<gene>
    <name evidence="1" type="ORF">HPB50_017504</name>
</gene>
<name>A0ACB7TJ30_HYAAI</name>
<accession>A0ACB7TJ30</accession>
<evidence type="ECO:0000313" key="1">
    <source>
        <dbReference type="EMBL" id="KAH6947191.1"/>
    </source>
</evidence>
<sequence length="101" mass="11678">MYARVCTLQWRRGWDVIKAFEQHGRQVLPVGINAAPDTEHPRTTHQVGDAIWYRNYGTRARRKAGVVQAPEGHRMVTIKAADGERLRRHYDQLRARKTDSA</sequence>
<proteinExistence type="predicted"/>
<keyword evidence="2" id="KW-1185">Reference proteome</keyword>
<reference evidence="1" key="1">
    <citation type="submission" date="2020-05" db="EMBL/GenBank/DDBJ databases">
        <title>Large-scale comparative analyses of tick genomes elucidate their genetic diversity and vector capacities.</title>
        <authorList>
            <person name="Jia N."/>
            <person name="Wang J."/>
            <person name="Shi W."/>
            <person name="Du L."/>
            <person name="Sun Y."/>
            <person name="Zhan W."/>
            <person name="Jiang J."/>
            <person name="Wang Q."/>
            <person name="Zhang B."/>
            <person name="Ji P."/>
            <person name="Sakyi L.B."/>
            <person name="Cui X."/>
            <person name="Yuan T."/>
            <person name="Jiang B."/>
            <person name="Yang W."/>
            <person name="Lam T.T.-Y."/>
            <person name="Chang Q."/>
            <person name="Ding S."/>
            <person name="Wang X."/>
            <person name="Zhu J."/>
            <person name="Ruan X."/>
            <person name="Zhao L."/>
            <person name="Wei J."/>
            <person name="Que T."/>
            <person name="Du C."/>
            <person name="Cheng J."/>
            <person name="Dai P."/>
            <person name="Han X."/>
            <person name="Huang E."/>
            <person name="Gao Y."/>
            <person name="Liu J."/>
            <person name="Shao H."/>
            <person name="Ye R."/>
            <person name="Li L."/>
            <person name="Wei W."/>
            <person name="Wang X."/>
            <person name="Wang C."/>
            <person name="Yang T."/>
            <person name="Huo Q."/>
            <person name="Li W."/>
            <person name="Guo W."/>
            <person name="Chen H."/>
            <person name="Zhou L."/>
            <person name="Ni X."/>
            <person name="Tian J."/>
            <person name="Zhou Y."/>
            <person name="Sheng Y."/>
            <person name="Liu T."/>
            <person name="Pan Y."/>
            <person name="Xia L."/>
            <person name="Li J."/>
            <person name="Zhao F."/>
            <person name="Cao W."/>
        </authorList>
    </citation>
    <scope>NUCLEOTIDE SEQUENCE</scope>
    <source>
        <strain evidence="1">Hyas-2018</strain>
    </source>
</reference>
<protein>
    <submittedName>
        <fullName evidence="1">Uncharacterized protein</fullName>
    </submittedName>
</protein>
<dbReference type="Proteomes" id="UP000821845">
    <property type="component" value="Chromosome 1"/>
</dbReference>
<comment type="caution">
    <text evidence="1">The sequence shown here is derived from an EMBL/GenBank/DDBJ whole genome shotgun (WGS) entry which is preliminary data.</text>
</comment>
<evidence type="ECO:0000313" key="2">
    <source>
        <dbReference type="Proteomes" id="UP000821845"/>
    </source>
</evidence>
<dbReference type="EMBL" id="CM023481">
    <property type="protein sequence ID" value="KAH6947191.1"/>
    <property type="molecule type" value="Genomic_DNA"/>
</dbReference>
<organism evidence="1 2">
    <name type="scientific">Hyalomma asiaticum</name>
    <name type="common">Tick</name>
    <dbReference type="NCBI Taxonomy" id="266040"/>
    <lineage>
        <taxon>Eukaryota</taxon>
        <taxon>Metazoa</taxon>
        <taxon>Ecdysozoa</taxon>
        <taxon>Arthropoda</taxon>
        <taxon>Chelicerata</taxon>
        <taxon>Arachnida</taxon>
        <taxon>Acari</taxon>
        <taxon>Parasitiformes</taxon>
        <taxon>Ixodida</taxon>
        <taxon>Ixodoidea</taxon>
        <taxon>Ixodidae</taxon>
        <taxon>Hyalomminae</taxon>
        <taxon>Hyalomma</taxon>
    </lineage>
</organism>